<evidence type="ECO:0000256" key="2">
    <source>
        <dbReference type="ARBA" id="ARBA00022614"/>
    </source>
</evidence>
<feature type="domain" description="Disease resistance N-terminal" evidence="7">
    <location>
        <begin position="5"/>
        <end position="94"/>
    </location>
</feature>
<keyword evidence="5" id="KW-0611">Plant defense</keyword>
<dbReference type="InterPro" id="IPR042197">
    <property type="entry name" value="Apaf_helical"/>
</dbReference>
<keyword evidence="9" id="KW-1185">Reference proteome</keyword>
<dbReference type="InterPro" id="IPR036388">
    <property type="entry name" value="WH-like_DNA-bd_sf"/>
</dbReference>
<dbReference type="SUPFAM" id="SSF52540">
    <property type="entry name" value="P-loop containing nucleoside triphosphate hydrolases"/>
    <property type="match status" value="1"/>
</dbReference>
<dbReference type="FunFam" id="3.40.50.300:FF:001091">
    <property type="entry name" value="Probable disease resistance protein At1g61300"/>
    <property type="match status" value="1"/>
</dbReference>
<dbReference type="Gene3D" id="3.40.50.300">
    <property type="entry name" value="P-loop containing nucleotide triphosphate hydrolases"/>
    <property type="match status" value="1"/>
</dbReference>
<name>A0AB40AYF0_DIOCR</name>
<dbReference type="Pfam" id="PF00931">
    <property type="entry name" value="NB-ARC"/>
    <property type="match status" value="1"/>
</dbReference>
<organism evidence="9 10">
    <name type="scientific">Dioscorea cayennensis subsp. rotundata</name>
    <name type="common">White Guinea yam</name>
    <name type="synonym">Dioscorea rotundata</name>
    <dbReference type="NCBI Taxonomy" id="55577"/>
    <lineage>
        <taxon>Eukaryota</taxon>
        <taxon>Viridiplantae</taxon>
        <taxon>Streptophyta</taxon>
        <taxon>Embryophyta</taxon>
        <taxon>Tracheophyta</taxon>
        <taxon>Spermatophyta</taxon>
        <taxon>Magnoliopsida</taxon>
        <taxon>Liliopsida</taxon>
        <taxon>Dioscoreales</taxon>
        <taxon>Dioscoreaceae</taxon>
        <taxon>Dioscorea</taxon>
    </lineage>
</organism>
<keyword evidence="4" id="KW-0547">Nucleotide-binding</keyword>
<evidence type="ECO:0000256" key="3">
    <source>
        <dbReference type="ARBA" id="ARBA00022737"/>
    </source>
</evidence>
<dbReference type="Gene3D" id="1.20.5.4130">
    <property type="match status" value="1"/>
</dbReference>
<dbReference type="InterPro" id="IPR002182">
    <property type="entry name" value="NB-ARC"/>
</dbReference>
<evidence type="ECO:0000259" key="6">
    <source>
        <dbReference type="Pfam" id="PF00931"/>
    </source>
</evidence>
<dbReference type="FunFam" id="1.10.10.10:FF:000322">
    <property type="entry name" value="Probable disease resistance protein At1g63360"/>
    <property type="match status" value="1"/>
</dbReference>
<dbReference type="InterPro" id="IPR058922">
    <property type="entry name" value="WHD_DRP"/>
</dbReference>
<sequence length="603" mass="68998">MAETVLSLVLTKLSELVTHELKLVHGVRDEMRWLESELRWIKSFIKDADGKGKRDENVKNWVNDVIQVAYLAEDAIDTFFIKVHHSKGGLSCIKRLKARHDVGKEICKIKERLNEIKARIALYGIQCSGEDGDALSLMPVRRRHFLSQPDDADIVGRFNDEKILLERLINHHCQQQQGSCVISIVGIGGLGKTTLARKLYRSNAVNNHFHKCIWLTVSQENSLMGLLRKLLKQVPGIKEEDLQNKEENDLIDMINDSLKTQRIFIVLDDIWREDVCVQMEGIFRNVNNGSRILITTRFLNVAKRADPSSTPHQLLLLNEGESKKLLLKKAFHWEDAETNCCSEFLDIGLRLVRKCGGLPLALVVLGGFLSIRDKTPVEWRRVLETMSWEAQGISTCQEILALSYEDLPHHMKLCFLYFSAYPEDSEIYGIELIRKWIAEGFIPQEGNKMMEETGEAILKELVQRSLIHANEWKSNGCVRTCGVHDLLLDFARSAAKKDRFLTVCSTQNDQPVSLASSSHRVAIHIINEPLTNEITNEISTRYDGLRTLIVFGRIVSSPEIIPAMFTFQFLRMLDLAAICLQDRIPEEIKLLIHLRYFKTVWYV</sequence>
<dbReference type="PRINTS" id="PR00364">
    <property type="entry name" value="DISEASERSIST"/>
</dbReference>
<proteinExistence type="inferred from homology"/>
<evidence type="ECO:0000313" key="9">
    <source>
        <dbReference type="Proteomes" id="UP001515500"/>
    </source>
</evidence>
<dbReference type="InterPro" id="IPR044974">
    <property type="entry name" value="Disease_R_plants"/>
</dbReference>
<feature type="domain" description="Disease resistance protein winged helix" evidence="8">
    <location>
        <begin position="421"/>
        <end position="491"/>
    </location>
</feature>
<dbReference type="InterPro" id="IPR027417">
    <property type="entry name" value="P-loop_NTPase"/>
</dbReference>
<evidence type="ECO:0000313" key="10">
    <source>
        <dbReference type="RefSeq" id="XP_039120180.1"/>
    </source>
</evidence>
<keyword evidence="2" id="KW-0433">Leucine-rich repeat</keyword>
<comment type="similarity">
    <text evidence="1">Belongs to the disease resistance NB-LRR family.</text>
</comment>
<dbReference type="Gene3D" id="1.10.8.430">
    <property type="entry name" value="Helical domain of apoptotic protease-activating factors"/>
    <property type="match status" value="1"/>
</dbReference>
<dbReference type="GO" id="GO:0009626">
    <property type="term" value="P:plant-type hypersensitive response"/>
    <property type="evidence" value="ECO:0007669"/>
    <property type="project" value="UniProtKB-ARBA"/>
</dbReference>
<feature type="domain" description="NB-ARC" evidence="6">
    <location>
        <begin position="165"/>
        <end position="334"/>
    </location>
</feature>
<dbReference type="AlphaFoldDB" id="A0AB40AYF0"/>
<dbReference type="GeneID" id="120256584"/>
<evidence type="ECO:0000259" key="7">
    <source>
        <dbReference type="Pfam" id="PF18052"/>
    </source>
</evidence>
<dbReference type="InterPro" id="IPR038005">
    <property type="entry name" value="RX-like_CC"/>
</dbReference>
<protein>
    <submittedName>
        <fullName evidence="10">Disease resistance RPP13-like protein 3</fullName>
    </submittedName>
</protein>
<dbReference type="CDD" id="cd14798">
    <property type="entry name" value="RX-CC_like"/>
    <property type="match status" value="1"/>
</dbReference>
<evidence type="ECO:0000259" key="8">
    <source>
        <dbReference type="Pfam" id="PF23559"/>
    </source>
</evidence>
<evidence type="ECO:0000256" key="1">
    <source>
        <dbReference type="ARBA" id="ARBA00008894"/>
    </source>
</evidence>
<evidence type="ECO:0000256" key="4">
    <source>
        <dbReference type="ARBA" id="ARBA00022741"/>
    </source>
</evidence>
<dbReference type="Pfam" id="PF18052">
    <property type="entry name" value="Rx_N"/>
    <property type="match status" value="1"/>
</dbReference>
<evidence type="ECO:0000256" key="5">
    <source>
        <dbReference type="ARBA" id="ARBA00022821"/>
    </source>
</evidence>
<dbReference type="Proteomes" id="UP001515500">
    <property type="component" value="Unplaced"/>
</dbReference>
<keyword evidence="3" id="KW-0677">Repeat</keyword>
<dbReference type="PANTHER" id="PTHR23155">
    <property type="entry name" value="DISEASE RESISTANCE PROTEIN RP"/>
    <property type="match status" value="1"/>
</dbReference>
<dbReference type="GO" id="GO:0043531">
    <property type="term" value="F:ADP binding"/>
    <property type="evidence" value="ECO:0007669"/>
    <property type="project" value="InterPro"/>
</dbReference>
<gene>
    <name evidence="10" type="primary">LOC120256584</name>
</gene>
<dbReference type="Gene3D" id="1.10.10.10">
    <property type="entry name" value="Winged helix-like DNA-binding domain superfamily/Winged helix DNA-binding domain"/>
    <property type="match status" value="1"/>
</dbReference>
<dbReference type="InterPro" id="IPR041118">
    <property type="entry name" value="Rx_N"/>
</dbReference>
<reference evidence="10" key="1">
    <citation type="submission" date="2025-08" db="UniProtKB">
        <authorList>
            <consortium name="RefSeq"/>
        </authorList>
    </citation>
    <scope>IDENTIFICATION</scope>
</reference>
<dbReference type="Pfam" id="PF23559">
    <property type="entry name" value="WHD_DRP"/>
    <property type="match status" value="1"/>
</dbReference>
<dbReference type="PANTHER" id="PTHR23155:SF1185">
    <property type="entry name" value="DISEASE RESISTANCE RPP8-LIKE PROTEIN 3-RELATED"/>
    <property type="match status" value="1"/>
</dbReference>
<dbReference type="GO" id="GO:0042742">
    <property type="term" value="P:defense response to bacterium"/>
    <property type="evidence" value="ECO:0007669"/>
    <property type="project" value="UniProtKB-ARBA"/>
</dbReference>
<dbReference type="RefSeq" id="XP_039120180.1">
    <property type="nucleotide sequence ID" value="XM_039264246.1"/>
</dbReference>
<accession>A0AB40AYF0</accession>
<dbReference type="GO" id="GO:0002758">
    <property type="term" value="P:innate immune response-activating signaling pathway"/>
    <property type="evidence" value="ECO:0007669"/>
    <property type="project" value="UniProtKB-ARBA"/>
</dbReference>